<evidence type="ECO:0000313" key="4">
    <source>
        <dbReference type="Proteomes" id="UP001470230"/>
    </source>
</evidence>
<organism evidence="3 4">
    <name type="scientific">Tritrichomonas musculus</name>
    <dbReference type="NCBI Taxonomy" id="1915356"/>
    <lineage>
        <taxon>Eukaryota</taxon>
        <taxon>Metamonada</taxon>
        <taxon>Parabasalia</taxon>
        <taxon>Tritrichomonadida</taxon>
        <taxon>Tritrichomonadidae</taxon>
        <taxon>Tritrichomonas</taxon>
    </lineage>
</organism>
<proteinExistence type="predicted"/>
<dbReference type="EMBL" id="JAPFFF010000010">
    <property type="protein sequence ID" value="KAK8880994.1"/>
    <property type="molecule type" value="Genomic_DNA"/>
</dbReference>
<comment type="caution">
    <text evidence="3">The sequence shown here is derived from an EMBL/GenBank/DDBJ whole genome shotgun (WGS) entry which is preliminary data.</text>
</comment>
<dbReference type="Pfam" id="PF04564">
    <property type="entry name" value="U-box"/>
    <property type="match status" value="1"/>
</dbReference>
<feature type="domain" description="U-box" evidence="2">
    <location>
        <begin position="9"/>
        <end position="82"/>
    </location>
</feature>
<sequence length="159" mass="18146">MCDKEDIDEVPLDFLCPLTNEIMKNPYLMEDGYTYEKKNIDDLLKENEGKSPLTGKKISKVGTKNIKLLQRINTFLDEVKNKTINIIVAKLEGGHLNFIMKKNDTVLQLKQNIENRTGVKVECQRLVYQGKNLSCNESTLKNYSIVKDSTIHLVGRLNG</sequence>
<dbReference type="Gene3D" id="3.30.40.10">
    <property type="entry name" value="Zinc/RING finger domain, C3HC4 (zinc finger)"/>
    <property type="match status" value="1"/>
</dbReference>
<gene>
    <name evidence="3" type="ORF">M9Y10_003703</name>
</gene>
<dbReference type="PANTHER" id="PTHR46573:SF1">
    <property type="entry name" value="WD REPEAT, SAM AND U-BOX DOMAIN-CONTAINING PROTEIN 1"/>
    <property type="match status" value="1"/>
</dbReference>
<evidence type="ECO:0000259" key="1">
    <source>
        <dbReference type="PROSITE" id="PS50053"/>
    </source>
</evidence>
<name>A0ABR2JQ34_9EUKA</name>
<dbReference type="PROSITE" id="PS51698">
    <property type="entry name" value="U_BOX"/>
    <property type="match status" value="1"/>
</dbReference>
<keyword evidence="4" id="KW-1185">Reference proteome</keyword>
<dbReference type="InterPro" id="IPR052085">
    <property type="entry name" value="WD-SAM-U-box"/>
</dbReference>
<dbReference type="InterPro" id="IPR013083">
    <property type="entry name" value="Znf_RING/FYVE/PHD"/>
</dbReference>
<dbReference type="SUPFAM" id="SSF54236">
    <property type="entry name" value="Ubiquitin-like"/>
    <property type="match status" value="1"/>
</dbReference>
<protein>
    <recommendedName>
        <fullName evidence="5">Ubiquitin</fullName>
    </recommendedName>
</protein>
<dbReference type="InterPro" id="IPR029071">
    <property type="entry name" value="Ubiquitin-like_domsf"/>
</dbReference>
<dbReference type="Gene3D" id="3.10.20.90">
    <property type="entry name" value="Phosphatidylinositol 3-kinase Catalytic Subunit, Chain A, domain 1"/>
    <property type="match status" value="1"/>
</dbReference>
<accession>A0ABR2JQ34</accession>
<dbReference type="SMART" id="SM00504">
    <property type="entry name" value="Ubox"/>
    <property type="match status" value="1"/>
</dbReference>
<dbReference type="InterPro" id="IPR000626">
    <property type="entry name" value="Ubiquitin-like_dom"/>
</dbReference>
<dbReference type="CDD" id="cd16655">
    <property type="entry name" value="RING-Ubox_WDSUB1-like"/>
    <property type="match status" value="1"/>
</dbReference>
<dbReference type="SUPFAM" id="SSF57850">
    <property type="entry name" value="RING/U-box"/>
    <property type="match status" value="1"/>
</dbReference>
<dbReference type="Proteomes" id="UP001470230">
    <property type="component" value="Unassembled WGS sequence"/>
</dbReference>
<feature type="domain" description="Ubiquitin-like" evidence="1">
    <location>
        <begin position="84"/>
        <end position="159"/>
    </location>
</feature>
<reference evidence="3 4" key="1">
    <citation type="submission" date="2024-04" db="EMBL/GenBank/DDBJ databases">
        <title>Tritrichomonas musculus Genome.</title>
        <authorList>
            <person name="Alves-Ferreira E."/>
            <person name="Grigg M."/>
            <person name="Lorenzi H."/>
            <person name="Galac M."/>
        </authorList>
    </citation>
    <scope>NUCLEOTIDE SEQUENCE [LARGE SCALE GENOMIC DNA]</scope>
    <source>
        <strain evidence="3 4">EAF2021</strain>
    </source>
</reference>
<dbReference type="SMART" id="SM00213">
    <property type="entry name" value="UBQ"/>
    <property type="match status" value="1"/>
</dbReference>
<dbReference type="PANTHER" id="PTHR46573">
    <property type="entry name" value="WD REPEAT, SAM AND U-BOX DOMAIN-CONTAINING PROTEIN 1"/>
    <property type="match status" value="1"/>
</dbReference>
<evidence type="ECO:0000313" key="3">
    <source>
        <dbReference type="EMBL" id="KAK8880994.1"/>
    </source>
</evidence>
<dbReference type="PROSITE" id="PS50053">
    <property type="entry name" value="UBIQUITIN_2"/>
    <property type="match status" value="1"/>
</dbReference>
<dbReference type="InterPro" id="IPR003613">
    <property type="entry name" value="Ubox_domain"/>
</dbReference>
<evidence type="ECO:0000259" key="2">
    <source>
        <dbReference type="PROSITE" id="PS51698"/>
    </source>
</evidence>
<dbReference type="Pfam" id="PF00240">
    <property type="entry name" value="ubiquitin"/>
    <property type="match status" value="1"/>
</dbReference>
<evidence type="ECO:0008006" key="5">
    <source>
        <dbReference type="Google" id="ProtNLM"/>
    </source>
</evidence>